<keyword evidence="4" id="KW-1185">Reference proteome</keyword>
<gene>
    <name evidence="3" type="ORF">MFLAVUS_008389</name>
</gene>
<feature type="compositionally biased region" description="Polar residues" evidence="2">
    <location>
        <begin position="22"/>
        <end position="33"/>
    </location>
</feature>
<evidence type="ECO:0000256" key="2">
    <source>
        <dbReference type="SAM" id="MobiDB-lite"/>
    </source>
</evidence>
<dbReference type="EMBL" id="BAABUK010000023">
    <property type="protein sequence ID" value="GAA5814886.1"/>
    <property type="molecule type" value="Genomic_DNA"/>
</dbReference>
<dbReference type="SUPFAM" id="SSF48452">
    <property type="entry name" value="TPR-like"/>
    <property type="match status" value="1"/>
</dbReference>
<dbReference type="InterPro" id="IPR011990">
    <property type="entry name" value="TPR-like_helical_dom_sf"/>
</dbReference>
<evidence type="ECO:0000313" key="3">
    <source>
        <dbReference type="EMBL" id="GAA5814886.1"/>
    </source>
</evidence>
<dbReference type="PANTHER" id="PTHR46014:SF1">
    <property type="entry name" value="TETRATRICOPEPTIDE REPEAT PROTEIN 1"/>
    <property type="match status" value="1"/>
</dbReference>
<dbReference type="Proteomes" id="UP001473302">
    <property type="component" value="Unassembled WGS sequence"/>
</dbReference>
<sequence length="239" mass="26933">MAVIEEIVEKEVSPIIKKQPTEDQSTEITTVTEPDTDGDVFFDTEEYPAEELKQLIQQASDYKTKGNTLFGQAEYTQAIAEYENALVACPESLVKERAVYFGNIAACHLKQDQYKDARDMCTQALKLDPTYAKALLRRAQANEKINSSSSMQAALDDYKTLKPLVHDTYTLRQVQRAETDLPNKIKQKMEQEKEEMMGKLKDLGNSLLGKFGLSTDNFQMQQDSSSGGYSMNFVNSPNK</sequence>
<dbReference type="SMART" id="SM00028">
    <property type="entry name" value="TPR"/>
    <property type="match status" value="2"/>
</dbReference>
<reference evidence="3 4" key="1">
    <citation type="submission" date="2024-04" db="EMBL/GenBank/DDBJ databases">
        <title>genome sequences of Mucor flavus KT1a and Helicostylum pulchrum KT1b strains isolated from the surface of a dry-aged beef.</title>
        <authorList>
            <person name="Toyotome T."/>
            <person name="Hosono M."/>
            <person name="Torimaru M."/>
            <person name="Fukuda K."/>
            <person name="Mikami N."/>
        </authorList>
    </citation>
    <scope>NUCLEOTIDE SEQUENCE [LARGE SCALE GENOMIC DNA]</scope>
    <source>
        <strain evidence="3 4">KT1a</strain>
    </source>
</reference>
<keyword evidence="1" id="KW-0802">TPR repeat</keyword>
<evidence type="ECO:0008006" key="5">
    <source>
        <dbReference type="Google" id="ProtNLM"/>
    </source>
</evidence>
<dbReference type="Gene3D" id="1.25.40.10">
    <property type="entry name" value="Tetratricopeptide repeat domain"/>
    <property type="match status" value="1"/>
</dbReference>
<protein>
    <recommendedName>
        <fullName evidence="5">Tetratricopeptide repeat protein 1</fullName>
    </recommendedName>
</protein>
<feature type="region of interest" description="Disordered" evidence="2">
    <location>
        <begin position="218"/>
        <end position="239"/>
    </location>
</feature>
<comment type="caution">
    <text evidence="3">The sequence shown here is derived from an EMBL/GenBank/DDBJ whole genome shotgun (WGS) entry which is preliminary data.</text>
</comment>
<dbReference type="PANTHER" id="PTHR46014">
    <property type="entry name" value="TETRATRICOPEPTIDE REPEAT PROTEIN 1"/>
    <property type="match status" value="1"/>
</dbReference>
<proteinExistence type="predicted"/>
<dbReference type="Pfam" id="PF00515">
    <property type="entry name" value="TPR_1"/>
    <property type="match status" value="1"/>
</dbReference>
<dbReference type="PROSITE" id="PS50005">
    <property type="entry name" value="TPR"/>
    <property type="match status" value="1"/>
</dbReference>
<dbReference type="InterPro" id="IPR019734">
    <property type="entry name" value="TPR_rpt"/>
</dbReference>
<feature type="repeat" description="TPR" evidence="1">
    <location>
        <begin position="98"/>
        <end position="131"/>
    </location>
</feature>
<accession>A0ABP9Z6X5</accession>
<name>A0ABP9Z6X5_9FUNG</name>
<organism evidence="3 4">
    <name type="scientific">Mucor flavus</name>
    <dbReference type="NCBI Taxonomy" id="439312"/>
    <lineage>
        <taxon>Eukaryota</taxon>
        <taxon>Fungi</taxon>
        <taxon>Fungi incertae sedis</taxon>
        <taxon>Mucoromycota</taxon>
        <taxon>Mucoromycotina</taxon>
        <taxon>Mucoromycetes</taxon>
        <taxon>Mucorales</taxon>
        <taxon>Mucorineae</taxon>
        <taxon>Mucoraceae</taxon>
        <taxon>Mucor</taxon>
    </lineage>
</organism>
<evidence type="ECO:0000313" key="4">
    <source>
        <dbReference type="Proteomes" id="UP001473302"/>
    </source>
</evidence>
<dbReference type="InterPro" id="IPR052769">
    <property type="entry name" value="TPR_domain_protein"/>
</dbReference>
<evidence type="ECO:0000256" key="1">
    <source>
        <dbReference type="PROSITE-ProRule" id="PRU00339"/>
    </source>
</evidence>
<feature type="region of interest" description="Disordered" evidence="2">
    <location>
        <begin position="19"/>
        <end position="38"/>
    </location>
</feature>